<dbReference type="Proteomes" id="UP000024439">
    <property type="component" value="Segment"/>
</dbReference>
<organism evidence="1 2">
    <name type="scientific">Escherichia phage vB_EcoM_112</name>
    <dbReference type="NCBI Taxonomy" id="1495285"/>
    <lineage>
        <taxon>Viruses</taxon>
        <taxon>Duplodnaviria</taxon>
        <taxon>Heunggongvirae</taxon>
        <taxon>Uroviricota</taxon>
        <taxon>Caudoviricetes</taxon>
        <taxon>Pantevenvirales</taxon>
        <taxon>Straboviridae</taxon>
        <taxon>Tevenvirinae</taxon>
        <taxon>Tequatrovirus</taxon>
        <taxon>Tequatrovirus e112</taxon>
    </lineage>
</organism>
<keyword evidence="2" id="KW-1185">Reference proteome</keyword>
<dbReference type="EMBL" id="KJ668714">
    <property type="protein sequence ID" value="AHY83342.1"/>
    <property type="molecule type" value="Genomic_DNA"/>
</dbReference>
<evidence type="ECO:0008006" key="3">
    <source>
        <dbReference type="Google" id="ProtNLM"/>
    </source>
</evidence>
<name>A0A023ZUN4_9CAUD</name>
<proteinExistence type="predicted"/>
<evidence type="ECO:0000313" key="2">
    <source>
        <dbReference type="Proteomes" id="UP000024439"/>
    </source>
</evidence>
<protein>
    <recommendedName>
        <fullName evidence="3">Internal head protein</fullName>
    </recommendedName>
</protein>
<reference evidence="1 2" key="1">
    <citation type="submission" date="2014-10" db="EMBL/GenBank/DDBJ databases">
        <title>Complete genome sequence of e11/2, a T-even type bacteriophage specific for E. coli O157:H7.</title>
        <authorList>
            <person name="Coffey B."/>
            <person name="Ross P."/>
            <person name="O'Flynn G."/>
            <person name="O'Sullivan O."/>
            <person name="Casey A."/>
            <person name="Callanan M."/>
            <person name="Coffey A."/>
            <person name="McAuliffe O."/>
        </authorList>
    </citation>
    <scope>NUCLEOTIDE SEQUENCE [LARGE SCALE GENOMIC DNA]</scope>
</reference>
<accession>A0A023ZUN4</accession>
<evidence type="ECO:0000313" key="1">
    <source>
        <dbReference type="EMBL" id="AHY83342.1"/>
    </source>
</evidence>
<dbReference type="KEGG" id="vg:19485292"/>
<dbReference type="GeneID" id="19485292"/>
<gene>
    <name evidence="1" type="ORF">e112_152</name>
</gene>
<dbReference type="RefSeq" id="YP_009030749.1">
    <property type="nucleotide sequence ID" value="NC_024125.2"/>
</dbReference>
<sequence>MKTFKEFATKTTITESSHGMEVKLGMALAEAERLFSRIKELAAAVDPSSFKGDQTKVKALLALCSDAGEIAKNGSKMKKRLEDLK</sequence>